<dbReference type="EMBL" id="JACIHM010000001">
    <property type="protein sequence ID" value="MBB4444259.1"/>
    <property type="molecule type" value="Genomic_DNA"/>
</dbReference>
<dbReference type="Proteomes" id="UP000576087">
    <property type="component" value="Unassembled WGS sequence"/>
</dbReference>
<proteinExistence type="predicted"/>
<evidence type="ECO:0000313" key="1">
    <source>
        <dbReference type="EMBL" id="MBB4348036.1"/>
    </source>
</evidence>
<evidence type="ECO:0000313" key="6">
    <source>
        <dbReference type="Proteomes" id="UP000576087"/>
    </source>
</evidence>
<evidence type="ECO:0008006" key="7">
    <source>
        <dbReference type="Google" id="ProtNLM"/>
    </source>
</evidence>
<accession>A0A7W6UV98</accession>
<evidence type="ECO:0000313" key="3">
    <source>
        <dbReference type="EMBL" id="MBB4444259.1"/>
    </source>
</evidence>
<comment type="caution">
    <text evidence="3">The sequence shown here is derived from an EMBL/GenBank/DDBJ whole genome shotgun (WGS) entry which is preliminary data.</text>
</comment>
<keyword evidence="5" id="KW-1185">Reference proteome</keyword>
<dbReference type="Proteomes" id="UP000520770">
    <property type="component" value="Unassembled WGS sequence"/>
</dbReference>
<gene>
    <name evidence="2" type="ORF">GGE31_000041</name>
    <name evidence="1" type="ORF">GGE33_001744</name>
    <name evidence="3" type="ORF">GGE35_000041</name>
</gene>
<evidence type="ECO:0000313" key="2">
    <source>
        <dbReference type="EMBL" id="MBB4409570.1"/>
    </source>
</evidence>
<dbReference type="EMBL" id="JACIGW010000001">
    <property type="protein sequence ID" value="MBB4348036.1"/>
    <property type="molecule type" value="Genomic_DNA"/>
</dbReference>
<sequence length="142" mass="16231">MPSAFLQKNEIPCLIPNLSPSHRQISHEIKGFFDWMASTPHKRHFGIDPRSGKLALGTWRIPMPRSRVGRIGLGSALMVGGTLGFLPVLGFWMLPLGFIVLSNDIAFIRRRRRRLVIWWSRRKRGSKADADMKQSTRRSNNP</sequence>
<dbReference type="EMBL" id="JACIGY010000001">
    <property type="protein sequence ID" value="MBB4409570.1"/>
    <property type="molecule type" value="Genomic_DNA"/>
</dbReference>
<reference evidence="4 5" key="1">
    <citation type="submission" date="2020-08" db="EMBL/GenBank/DDBJ databases">
        <title>Genomic Encyclopedia of Type Strains, Phase IV (KMG-V): Genome sequencing to study the core and pangenomes of soil and plant-associated prokaryotes.</title>
        <authorList>
            <person name="Whitman W."/>
        </authorList>
    </citation>
    <scope>NUCLEOTIDE SEQUENCE [LARGE SCALE GENOMIC DNA]</scope>
    <source>
        <strain evidence="2 5">SEMIA 444</strain>
        <strain evidence="1 4">SEMIA 448</strain>
        <strain evidence="3 6">SEMIA 452</strain>
    </source>
</reference>
<dbReference type="Proteomes" id="UP000524535">
    <property type="component" value="Unassembled WGS sequence"/>
</dbReference>
<protein>
    <recommendedName>
        <fullName evidence="7">Transmembrane protein</fullName>
    </recommendedName>
</protein>
<name>A0A7W6UV98_9HYPH</name>
<evidence type="ECO:0000313" key="4">
    <source>
        <dbReference type="Proteomes" id="UP000520770"/>
    </source>
</evidence>
<organism evidence="3 6">
    <name type="scientific">Aliirhizobium cellulosilyticum</name>
    <dbReference type="NCBI Taxonomy" id="393664"/>
    <lineage>
        <taxon>Bacteria</taxon>
        <taxon>Pseudomonadati</taxon>
        <taxon>Pseudomonadota</taxon>
        <taxon>Alphaproteobacteria</taxon>
        <taxon>Hyphomicrobiales</taxon>
        <taxon>Rhizobiaceae</taxon>
        <taxon>Aliirhizobium</taxon>
    </lineage>
</organism>
<evidence type="ECO:0000313" key="5">
    <source>
        <dbReference type="Proteomes" id="UP000524535"/>
    </source>
</evidence>
<dbReference type="AlphaFoldDB" id="A0A7W6UV98"/>